<keyword evidence="2" id="KW-0946">Virion</keyword>
<dbReference type="Pfam" id="PF12652">
    <property type="entry name" value="CotJB"/>
    <property type="match status" value="1"/>
</dbReference>
<dbReference type="Proteomes" id="UP000593601">
    <property type="component" value="Chromosome"/>
</dbReference>
<dbReference type="EMBL" id="CP063304">
    <property type="protein sequence ID" value="QOV20582.1"/>
    <property type="molecule type" value="Genomic_DNA"/>
</dbReference>
<dbReference type="PIRSF" id="PIRSF010606">
    <property type="entry name" value="Spore_coat_CotJB"/>
    <property type="match status" value="1"/>
</dbReference>
<dbReference type="KEGG" id="bliq:INP51_06480"/>
<sequence>MNDNRMNQQQLLCTINELSFAIVDVSLYLDTHPDDQDALDYFHEKSVLRKKAVDRYTTMCGPLTIEAADDRASGNWDWVTQPWPWEVRKGGRR</sequence>
<accession>A0A7M2RMJ9</accession>
<dbReference type="RefSeq" id="WP_193736896.1">
    <property type="nucleotide sequence ID" value="NZ_CP063304.1"/>
</dbReference>
<protein>
    <submittedName>
        <fullName evidence="2">Spore coat protein CotJB</fullName>
    </submittedName>
</protein>
<name>A0A7M2RMJ9_9FIRM</name>
<dbReference type="InterPro" id="IPR024207">
    <property type="entry name" value="CotJB_dom"/>
</dbReference>
<evidence type="ECO:0000259" key="1">
    <source>
        <dbReference type="Pfam" id="PF12652"/>
    </source>
</evidence>
<gene>
    <name evidence="2" type="ORF">INP51_06480</name>
</gene>
<dbReference type="InterPro" id="IPR016571">
    <property type="entry name" value="Spore_coat_assembly_CotJB"/>
</dbReference>
<dbReference type="AlphaFoldDB" id="A0A7M2RMJ9"/>
<reference evidence="2 3" key="1">
    <citation type="submission" date="2020-10" db="EMBL/GenBank/DDBJ databases">
        <title>Blautia liquoris sp.nov., isolated from the mud in a fermentation cellar used for the production of Chinese strong-flavoured liquor.</title>
        <authorList>
            <person name="Lu L."/>
        </authorList>
    </citation>
    <scope>NUCLEOTIDE SEQUENCE [LARGE SCALE GENOMIC DNA]</scope>
    <source>
        <strain evidence="2 3">LZLJ-3</strain>
    </source>
</reference>
<evidence type="ECO:0000313" key="2">
    <source>
        <dbReference type="EMBL" id="QOV20582.1"/>
    </source>
</evidence>
<proteinExistence type="predicted"/>
<keyword evidence="2" id="KW-0167">Capsid protein</keyword>
<feature type="domain" description="Protein CotJB" evidence="1">
    <location>
        <begin position="10"/>
        <end position="86"/>
    </location>
</feature>
<keyword evidence="3" id="KW-1185">Reference proteome</keyword>
<evidence type="ECO:0000313" key="3">
    <source>
        <dbReference type="Proteomes" id="UP000593601"/>
    </source>
</evidence>
<organism evidence="2 3">
    <name type="scientific">Blautia liquoris</name>
    <dbReference type="NCBI Taxonomy" id="2779518"/>
    <lineage>
        <taxon>Bacteria</taxon>
        <taxon>Bacillati</taxon>
        <taxon>Bacillota</taxon>
        <taxon>Clostridia</taxon>
        <taxon>Lachnospirales</taxon>
        <taxon>Lachnospiraceae</taxon>
        <taxon>Blautia</taxon>
    </lineage>
</organism>